<dbReference type="InterPro" id="IPR024079">
    <property type="entry name" value="MetalloPept_cat_dom_sf"/>
</dbReference>
<dbReference type="Proteomes" id="UP001057998">
    <property type="component" value="Chromosome 2"/>
</dbReference>
<dbReference type="Pfam" id="PF04233">
    <property type="entry name" value="Phage_Mu_F"/>
    <property type="match status" value="1"/>
</dbReference>
<dbReference type="InterPro" id="IPR006528">
    <property type="entry name" value="Phage_head_morphogenesis_dom"/>
</dbReference>
<dbReference type="SUPFAM" id="SSF55486">
    <property type="entry name" value="Metalloproteases ('zincins'), catalytic domain"/>
    <property type="match status" value="1"/>
</dbReference>
<accession>A0ABY5GLH4</accession>
<feature type="domain" description="Phage head morphogenesis" evidence="1">
    <location>
        <begin position="54"/>
        <end position="172"/>
    </location>
</feature>
<keyword evidence="3" id="KW-1185">Reference proteome</keyword>
<dbReference type="Gene3D" id="3.40.390.10">
    <property type="entry name" value="Collagenase (Catalytic Domain)"/>
    <property type="match status" value="1"/>
</dbReference>
<evidence type="ECO:0000313" key="2">
    <source>
        <dbReference type="EMBL" id="UTV30173.1"/>
    </source>
</evidence>
<proteinExistence type="predicted"/>
<evidence type="ECO:0000313" key="3">
    <source>
        <dbReference type="Proteomes" id="UP001057998"/>
    </source>
</evidence>
<sequence length="476" mass="52985">MPVQYGSLPFQEQIAYFRHKANVPSERWTDVWQNAHDRGFMVAGAMKTDLLADFRQAVDKAIAEGKSLGWFKGQFNDIVARHGWEPYASKSRGSANWRAQVIYETNIRQAYTAGREQQIEQVKSRRPYGIYKHSGSEHPRHDHLSWNNLVIPLDDPWWKTHTPINGYGCKCKKFTASERDLKRLGLTVTGAPKVTTYEWVDKVTGEVHDIPKGIDPGFDYTPRSSAELTEQTRQVLAKKPPLEERLAPRVVDHAFSTVKGVGAEGLSTLLAGLATPQVAAFEQVLKSHDLKTLFLKAGEMTGNKKGQAIAEDVEAYLQSGLSRPHWNYTARRVSRTNGFTAGRWNHVVVKAKASDNLAKVDPLLLQSAIGTAIQQGKADRVWSFSAAAEAQLNSSARVVTTWAHEMGHQVYYKAGKPELPPQVRGRPSLTRYGGTNDSEWFAEHFAAWLLAPQALEQALPDAFVFISEAVNAAAAQ</sequence>
<reference evidence="2" key="1">
    <citation type="submission" date="2022-07" db="EMBL/GenBank/DDBJ databases">
        <title>Genome sequencing of Photobacterium atrarenae GJH2-4.</title>
        <authorList>
            <person name="Park S.-J."/>
        </authorList>
    </citation>
    <scope>NUCLEOTIDE SEQUENCE</scope>
    <source>
        <strain evidence="2">GJH2-4</strain>
    </source>
</reference>
<dbReference type="RefSeq" id="WP_255391518.1">
    <property type="nucleotide sequence ID" value="NZ_CP101509.1"/>
</dbReference>
<name>A0ABY5GLH4_9GAMM</name>
<protein>
    <submittedName>
        <fullName evidence="2">Phage minor head protein</fullName>
    </submittedName>
</protein>
<evidence type="ECO:0000259" key="1">
    <source>
        <dbReference type="Pfam" id="PF04233"/>
    </source>
</evidence>
<gene>
    <name evidence="2" type="ORF">NNL38_16435</name>
</gene>
<organism evidence="2 3">
    <name type="scientific">Photobacterium atrarenae</name>
    <dbReference type="NCBI Taxonomy" id="865757"/>
    <lineage>
        <taxon>Bacteria</taxon>
        <taxon>Pseudomonadati</taxon>
        <taxon>Pseudomonadota</taxon>
        <taxon>Gammaproteobacteria</taxon>
        <taxon>Vibrionales</taxon>
        <taxon>Vibrionaceae</taxon>
        <taxon>Photobacterium</taxon>
    </lineage>
</organism>
<dbReference type="EMBL" id="CP101509">
    <property type="protein sequence ID" value="UTV30173.1"/>
    <property type="molecule type" value="Genomic_DNA"/>
</dbReference>